<evidence type="ECO:0000313" key="6">
    <source>
        <dbReference type="Proteomes" id="UP000072189"/>
    </source>
</evidence>
<reference evidence="5 6" key="1">
    <citation type="journal article" date="2016" name="Front. Microbiol.">
        <title>Genomic Resource of Rice Seed Associated Bacteria.</title>
        <authorList>
            <person name="Midha S."/>
            <person name="Bansal K."/>
            <person name="Sharma S."/>
            <person name="Kumar N."/>
            <person name="Patil P.P."/>
            <person name="Chaudhry V."/>
            <person name="Patil P.B."/>
        </authorList>
    </citation>
    <scope>NUCLEOTIDE SEQUENCE [LARGE SCALE GENOMIC DNA]</scope>
    <source>
        <strain evidence="5 6">RSA3</strain>
    </source>
</reference>
<dbReference type="PANTHER" id="PTHR30146:SF155">
    <property type="entry name" value="ALANINE RACEMASE"/>
    <property type="match status" value="1"/>
</dbReference>
<dbReference type="InterPro" id="IPR046335">
    <property type="entry name" value="LacI/GalR-like_sensor"/>
</dbReference>
<name>A0A147F2D1_MICTE</name>
<dbReference type="GO" id="GO:0003700">
    <property type="term" value="F:DNA-binding transcription factor activity"/>
    <property type="evidence" value="ECO:0007669"/>
    <property type="project" value="TreeGrafter"/>
</dbReference>
<dbReference type="InterPro" id="IPR010982">
    <property type="entry name" value="Lambda_DNA-bd_dom_sf"/>
</dbReference>
<dbReference type="CDD" id="cd06267">
    <property type="entry name" value="PBP1_LacI_sugar_binding-like"/>
    <property type="match status" value="1"/>
</dbReference>
<feature type="domain" description="HTH lacI-type" evidence="4">
    <location>
        <begin position="7"/>
        <end position="61"/>
    </location>
</feature>
<dbReference type="GO" id="GO:0000976">
    <property type="term" value="F:transcription cis-regulatory region binding"/>
    <property type="evidence" value="ECO:0007669"/>
    <property type="project" value="TreeGrafter"/>
</dbReference>
<evidence type="ECO:0000259" key="4">
    <source>
        <dbReference type="PROSITE" id="PS50932"/>
    </source>
</evidence>
<dbReference type="EMBL" id="LDRV01000159">
    <property type="protein sequence ID" value="KTS04639.1"/>
    <property type="molecule type" value="Genomic_DNA"/>
</dbReference>
<proteinExistence type="predicted"/>
<gene>
    <name evidence="5" type="ORF">RSA3_17850</name>
</gene>
<dbReference type="Proteomes" id="UP000072189">
    <property type="component" value="Unassembled WGS sequence"/>
</dbReference>
<dbReference type="SUPFAM" id="SSF53822">
    <property type="entry name" value="Periplasmic binding protein-like I"/>
    <property type="match status" value="1"/>
</dbReference>
<keyword evidence="1" id="KW-0805">Transcription regulation</keyword>
<dbReference type="Gene3D" id="3.40.50.2300">
    <property type="match status" value="2"/>
</dbReference>
<comment type="caution">
    <text evidence="5">The sequence shown here is derived from an EMBL/GenBank/DDBJ whole genome shotgun (WGS) entry which is preliminary data.</text>
</comment>
<keyword evidence="3" id="KW-0804">Transcription</keyword>
<dbReference type="AlphaFoldDB" id="A0A147F2D1"/>
<dbReference type="OrthoDB" id="1938857at2"/>
<dbReference type="InterPro" id="IPR028082">
    <property type="entry name" value="Peripla_BP_I"/>
</dbReference>
<evidence type="ECO:0000256" key="1">
    <source>
        <dbReference type="ARBA" id="ARBA00023015"/>
    </source>
</evidence>
<dbReference type="Pfam" id="PF00356">
    <property type="entry name" value="LacI"/>
    <property type="match status" value="1"/>
</dbReference>
<dbReference type="InterPro" id="IPR000843">
    <property type="entry name" value="HTH_LacI"/>
</dbReference>
<dbReference type="PROSITE" id="PS50932">
    <property type="entry name" value="HTH_LACI_2"/>
    <property type="match status" value="1"/>
</dbReference>
<organism evidence="5 6">
    <name type="scientific">Microbacterium testaceum</name>
    <name type="common">Aureobacterium testaceum</name>
    <name type="synonym">Brevibacterium testaceum</name>
    <dbReference type="NCBI Taxonomy" id="2033"/>
    <lineage>
        <taxon>Bacteria</taxon>
        <taxon>Bacillati</taxon>
        <taxon>Actinomycetota</taxon>
        <taxon>Actinomycetes</taxon>
        <taxon>Micrococcales</taxon>
        <taxon>Microbacteriaceae</taxon>
        <taxon>Microbacterium</taxon>
    </lineage>
</organism>
<keyword evidence="2" id="KW-0238">DNA-binding</keyword>
<evidence type="ECO:0000313" key="5">
    <source>
        <dbReference type="EMBL" id="KTS04639.1"/>
    </source>
</evidence>
<evidence type="ECO:0000256" key="2">
    <source>
        <dbReference type="ARBA" id="ARBA00023125"/>
    </source>
</evidence>
<dbReference type="Gene3D" id="1.10.260.40">
    <property type="entry name" value="lambda repressor-like DNA-binding domains"/>
    <property type="match status" value="1"/>
</dbReference>
<dbReference type="SUPFAM" id="SSF47413">
    <property type="entry name" value="lambda repressor-like DNA-binding domains"/>
    <property type="match status" value="1"/>
</dbReference>
<evidence type="ECO:0000256" key="3">
    <source>
        <dbReference type="ARBA" id="ARBA00023163"/>
    </source>
</evidence>
<dbReference type="RefSeq" id="WP_058596418.1">
    <property type="nucleotide sequence ID" value="NZ_JBFBMN010000004.1"/>
</dbReference>
<dbReference type="SMART" id="SM00354">
    <property type="entry name" value="HTH_LACI"/>
    <property type="match status" value="1"/>
</dbReference>
<dbReference type="PANTHER" id="PTHR30146">
    <property type="entry name" value="LACI-RELATED TRANSCRIPTIONAL REPRESSOR"/>
    <property type="match status" value="1"/>
</dbReference>
<dbReference type="PATRIC" id="fig|2033.5.peg.2086"/>
<dbReference type="CDD" id="cd01392">
    <property type="entry name" value="HTH_LacI"/>
    <property type="match status" value="1"/>
</dbReference>
<protein>
    <submittedName>
        <fullName evidence="5">LacI family transcriptional regulator</fullName>
    </submittedName>
</protein>
<sequence>MTNETRPTIADVARRAGVSKGLVSFALNGRAGVAPDTRDRILSVAAEMGWSPSLRARSLSVGRAFACGLVIGRSPDVIAADPFFPSFIAGVEDEFSVSGQVLVLAAATPGRHEEETYRGLAADRRVDGVILSDLRADDPRIDLVASLGIAAVTLGVPDVDSPFTSVSVDDGAGIRLAVDHLADLGHTDIAHVAGPFAMLHGRHRAAAFEAAAQARGIRVRVVETDFSAADGARATTALLDAEVPPTAIVYSNDNMAVAGLGTAQRRGLSVPRDLSITGFDDTELGRHLFPALTSVSTDARGWGAAAARALLQAIAGGEPEALALADPGLQVRDSTAPPTRS</sequence>
<dbReference type="Pfam" id="PF13377">
    <property type="entry name" value="Peripla_BP_3"/>
    <property type="match status" value="1"/>
</dbReference>
<accession>A0A147F2D1</accession>